<keyword evidence="3" id="KW-1185">Reference proteome</keyword>
<dbReference type="Gene3D" id="1.10.10.10">
    <property type="entry name" value="Winged helix-like DNA-binding domain superfamily/Winged helix DNA-binding domain"/>
    <property type="match status" value="1"/>
</dbReference>
<dbReference type="EMBL" id="AOIB01000028">
    <property type="protein sequence ID" value="ELY56185.1"/>
    <property type="molecule type" value="Genomic_DNA"/>
</dbReference>
<dbReference type="Pfam" id="PF24035">
    <property type="entry name" value="DUF7344"/>
    <property type="match status" value="1"/>
</dbReference>
<dbReference type="AlphaFoldDB" id="L9X383"/>
<evidence type="ECO:0000313" key="3">
    <source>
        <dbReference type="Proteomes" id="UP000011688"/>
    </source>
</evidence>
<gene>
    <name evidence="2" type="ORF">C491_14597</name>
</gene>
<sequence>MMPHAHGPNQPDENRSEITPTELFVAFSHARRQKTIAYLAQKAAAISLGDLAEYIAIKEENPSYEWYERILTDLAHHHLPLLQEMNLVDYDRESESVQLAVERSVVTPYLDLAGYAGV</sequence>
<evidence type="ECO:0000313" key="2">
    <source>
        <dbReference type="EMBL" id="ELY56185.1"/>
    </source>
</evidence>
<protein>
    <recommendedName>
        <fullName evidence="1">DUF7344 domain-containing protein</fullName>
    </recommendedName>
</protein>
<dbReference type="InterPro" id="IPR036388">
    <property type="entry name" value="WH-like_DNA-bd_sf"/>
</dbReference>
<organism evidence="2 3">
    <name type="scientific">Natronococcus amylolyticus DSM 10524</name>
    <dbReference type="NCBI Taxonomy" id="1227497"/>
    <lineage>
        <taxon>Archaea</taxon>
        <taxon>Methanobacteriati</taxon>
        <taxon>Methanobacteriota</taxon>
        <taxon>Stenosarchaea group</taxon>
        <taxon>Halobacteria</taxon>
        <taxon>Halobacteriales</taxon>
        <taxon>Natrialbaceae</taxon>
        <taxon>Natronococcus</taxon>
    </lineage>
</organism>
<dbReference type="Proteomes" id="UP000011688">
    <property type="component" value="Unassembled WGS sequence"/>
</dbReference>
<dbReference type="eggNOG" id="arCOG03828">
    <property type="taxonomic scope" value="Archaea"/>
</dbReference>
<comment type="caution">
    <text evidence="2">The sequence shown here is derived from an EMBL/GenBank/DDBJ whole genome shotgun (WGS) entry which is preliminary data.</text>
</comment>
<dbReference type="STRING" id="1227497.C491_14597"/>
<feature type="domain" description="DUF7344" evidence="1">
    <location>
        <begin position="26"/>
        <end position="97"/>
    </location>
</feature>
<evidence type="ECO:0000259" key="1">
    <source>
        <dbReference type="Pfam" id="PF24035"/>
    </source>
</evidence>
<accession>L9X383</accession>
<dbReference type="OrthoDB" id="177799at2157"/>
<proteinExistence type="predicted"/>
<name>L9X383_9EURY</name>
<dbReference type="InterPro" id="IPR055768">
    <property type="entry name" value="DUF7344"/>
</dbReference>
<reference evidence="2 3" key="1">
    <citation type="journal article" date="2014" name="PLoS Genet.">
        <title>Phylogenetically driven sequencing of extremely halophilic archaea reveals strategies for static and dynamic osmo-response.</title>
        <authorList>
            <person name="Becker E.A."/>
            <person name="Seitzer P.M."/>
            <person name="Tritt A."/>
            <person name="Larsen D."/>
            <person name="Krusor M."/>
            <person name="Yao A.I."/>
            <person name="Wu D."/>
            <person name="Madern D."/>
            <person name="Eisen J.A."/>
            <person name="Darling A.E."/>
            <person name="Facciotti M.T."/>
        </authorList>
    </citation>
    <scope>NUCLEOTIDE SEQUENCE [LARGE SCALE GENOMIC DNA]</scope>
    <source>
        <strain evidence="2 3">DSM 10524</strain>
    </source>
</reference>